<keyword evidence="1" id="KW-1133">Transmembrane helix</keyword>
<proteinExistence type="predicted"/>
<sequence length="89" mass="9994">MAGVLGGVLWQLADRRDLVDRITFPAVLLAVSIAMSLIPGAYLEMSGNGPVFWMSILVALVLTEQNLRWREDRRRRAALNDRSRPVPHP</sequence>
<evidence type="ECO:0000313" key="2">
    <source>
        <dbReference type="EMBL" id="MFD1246358.1"/>
    </source>
</evidence>
<dbReference type="Proteomes" id="UP001597229">
    <property type="component" value="Unassembled WGS sequence"/>
</dbReference>
<feature type="transmembrane region" description="Helical" evidence="1">
    <location>
        <begin position="22"/>
        <end position="43"/>
    </location>
</feature>
<feature type="transmembrane region" description="Helical" evidence="1">
    <location>
        <begin position="49"/>
        <end position="67"/>
    </location>
</feature>
<reference evidence="3" key="1">
    <citation type="journal article" date="2019" name="Int. J. Syst. Evol. Microbiol.">
        <title>The Global Catalogue of Microorganisms (GCM) 10K type strain sequencing project: providing services to taxonomists for standard genome sequencing and annotation.</title>
        <authorList>
            <consortium name="The Broad Institute Genomics Platform"/>
            <consortium name="The Broad Institute Genome Sequencing Center for Infectious Disease"/>
            <person name="Wu L."/>
            <person name="Ma J."/>
        </authorList>
    </citation>
    <scope>NUCLEOTIDE SEQUENCE [LARGE SCALE GENOMIC DNA]</scope>
    <source>
        <strain evidence="3">CCUG 52478</strain>
    </source>
</reference>
<evidence type="ECO:0000256" key="1">
    <source>
        <dbReference type="SAM" id="Phobius"/>
    </source>
</evidence>
<keyword evidence="1" id="KW-0472">Membrane</keyword>
<keyword evidence="3" id="KW-1185">Reference proteome</keyword>
<gene>
    <name evidence="2" type="ORF">ACFQ3F_01020</name>
</gene>
<keyword evidence="1" id="KW-0812">Transmembrane</keyword>
<protein>
    <submittedName>
        <fullName evidence="2">Uncharacterized protein</fullName>
    </submittedName>
</protein>
<evidence type="ECO:0000313" key="3">
    <source>
        <dbReference type="Proteomes" id="UP001597229"/>
    </source>
</evidence>
<dbReference type="EMBL" id="JBHTLX010000003">
    <property type="protein sequence ID" value="MFD1246358.1"/>
    <property type="molecule type" value="Genomic_DNA"/>
</dbReference>
<organism evidence="2 3">
    <name type="scientific">Nocardioides ginsengisoli</name>
    <dbReference type="NCBI Taxonomy" id="363868"/>
    <lineage>
        <taxon>Bacteria</taxon>
        <taxon>Bacillati</taxon>
        <taxon>Actinomycetota</taxon>
        <taxon>Actinomycetes</taxon>
        <taxon>Propionibacteriales</taxon>
        <taxon>Nocardioidaceae</taxon>
        <taxon>Nocardioides</taxon>
    </lineage>
</organism>
<name>A0ABW3VWR6_9ACTN</name>
<comment type="caution">
    <text evidence="2">The sequence shown here is derived from an EMBL/GenBank/DDBJ whole genome shotgun (WGS) entry which is preliminary data.</text>
</comment>
<accession>A0ABW3VWR6</accession>
<dbReference type="RefSeq" id="WP_367922066.1">
    <property type="nucleotide sequence ID" value="NZ_BAABAC010000051.1"/>
</dbReference>